<comment type="subunit">
    <text evidence="2">Part of the tectonic-like complex (also named B9 complex).</text>
</comment>
<evidence type="ECO:0000313" key="12">
    <source>
        <dbReference type="Xenbase" id="XB-GENE-5886900"/>
    </source>
</evidence>
<dbReference type="PANTHER" id="PTHR14611">
    <property type="entry name" value="TECTONIC FAMILY MEMBER"/>
    <property type="match status" value="1"/>
</dbReference>
<sequence>MNCLGSCSLALLYSCLLLGTYSLVTDSPRENAHTEPTKTEALETTAGPLLPDHVTDNLTNDSESLPMATNTPEVLDPTNIDRLCVCDLLVAHCDVNCCCDPDCNASDISGCLSSKMPAETAYTEAPEIPVLEGLVPTENSTDPSGVEDSEVIDIDVKSSPVDNELTRSFGSTDQPGARALPSPVTNVASLCVCDLLVGQCDVNCCCDPDCTTSDFSLFSGCSIPVVTVDSQLCTQETVLYSINASKRVVSTVERINPSIFCIQATNYPPALSYITPDVPTVSNFDSLLAQYGRISFGTTNGVQNLFVPSATRYEYGSPILTAGAYLTLPAPLGTKECTDRNPVGFLVSQDSTCSWNVPQNNCSVPALTLATYTNVRILATPNSGNEINITVQSLTKKSINGIFIPSVIDNYVPVLDNTTGLCKDVVLGGSYQILYTELGEITAVNAFLTLGVIDSTLGPVQQNFKVSFVQDGTFPSPLSGNPGYVVGLPVVAGFKEPQSGIIQSTNRFAQLTILRSSAAQNCLTEEGNRATVLFGYNMVSGCKLQYPVPCQVAAAAILNVLRGQQFPEYVASFGNSQPQNVLDWVPITVVTSTLPQSATADCKIPVSLDLEVRWTKYGSLVNPQAQIVNVMEKITYAFVQNTNSGSGNVQISTSVTFLDVSASAQPGYRAPPTIDATLPFDFFRPFV</sequence>
<organism evidence="10 11">
    <name type="scientific">Xenopus laevis</name>
    <name type="common">African clawed frog</name>
    <dbReference type="NCBI Taxonomy" id="8355"/>
    <lineage>
        <taxon>Eukaryota</taxon>
        <taxon>Metazoa</taxon>
        <taxon>Chordata</taxon>
        <taxon>Craniata</taxon>
        <taxon>Vertebrata</taxon>
        <taxon>Euteleostomi</taxon>
        <taxon>Amphibia</taxon>
        <taxon>Batrachia</taxon>
        <taxon>Anura</taxon>
        <taxon>Pipoidea</taxon>
        <taxon>Pipidae</taxon>
        <taxon>Xenopodinae</taxon>
        <taxon>Xenopus</taxon>
        <taxon>Xenopus</taxon>
    </lineage>
</organism>
<dbReference type="InterPro" id="IPR011677">
    <property type="entry name" value="TCTN1-3_dom"/>
</dbReference>
<dbReference type="InterPro" id="IPR040354">
    <property type="entry name" value="TCTN1-3"/>
</dbReference>
<evidence type="ECO:0000256" key="1">
    <source>
        <dbReference type="ARBA" id="ARBA00007633"/>
    </source>
</evidence>
<keyword evidence="3 7" id="KW-0732">Signal</keyword>
<dbReference type="AlphaFoldDB" id="A0A8J0VB74"/>
<feature type="domain" description="Tectonic-1-3 N-terminal" evidence="9">
    <location>
        <begin position="80"/>
        <end position="113"/>
    </location>
</feature>
<comment type="similarity">
    <text evidence="1">Belongs to the tectonic family.</text>
</comment>
<feature type="signal peptide" evidence="7">
    <location>
        <begin position="1"/>
        <end position="22"/>
    </location>
</feature>
<evidence type="ECO:0000256" key="5">
    <source>
        <dbReference type="ARBA" id="ARBA00023180"/>
    </source>
</evidence>
<keyword evidence="4" id="KW-0970">Cilium biogenesis/degradation</keyword>
<name>A0A8J0VB74_XENLA</name>
<accession>A0A8J0VB74</accession>
<dbReference type="PANTHER" id="PTHR14611:SF1">
    <property type="entry name" value="TECTONIC-1"/>
    <property type="match status" value="1"/>
</dbReference>
<dbReference type="InterPro" id="IPR057724">
    <property type="entry name" value="TCTN1-3_N"/>
</dbReference>
<feature type="domain" description="Tectonic-1-3" evidence="8">
    <location>
        <begin position="310"/>
        <end position="470"/>
    </location>
</feature>
<evidence type="ECO:0000256" key="7">
    <source>
        <dbReference type="SAM" id="SignalP"/>
    </source>
</evidence>
<evidence type="ECO:0000313" key="11">
    <source>
        <dbReference type="RefSeq" id="XP_018118908.1"/>
    </source>
</evidence>
<dbReference type="Proteomes" id="UP000186698">
    <property type="component" value="Chromosome 1L"/>
</dbReference>
<feature type="chain" id="PRO_5035298173" evidence="7">
    <location>
        <begin position="23"/>
        <end position="687"/>
    </location>
</feature>
<feature type="domain" description="Tectonic-1-3 N-terminal" evidence="9">
    <location>
        <begin position="180"/>
        <end position="283"/>
    </location>
</feature>
<dbReference type="GeneID" id="100037149"/>
<evidence type="ECO:0000256" key="2">
    <source>
        <dbReference type="ARBA" id="ARBA00011495"/>
    </source>
</evidence>
<dbReference type="Pfam" id="PF07773">
    <property type="entry name" value="TCTN_DUF1619"/>
    <property type="match status" value="2"/>
</dbReference>
<dbReference type="KEGG" id="xla:100037149"/>
<dbReference type="Xenbase" id="XB-GENE-5886900">
    <property type="gene designation" value="tctn1.L"/>
</dbReference>
<evidence type="ECO:0000313" key="10">
    <source>
        <dbReference type="Proteomes" id="UP000186698"/>
    </source>
</evidence>
<evidence type="ECO:0000256" key="3">
    <source>
        <dbReference type="ARBA" id="ARBA00022729"/>
    </source>
</evidence>
<feature type="region of interest" description="Disordered" evidence="6">
    <location>
        <begin position="29"/>
        <end position="65"/>
    </location>
</feature>
<dbReference type="Pfam" id="PF25752">
    <property type="entry name" value="DUF1619_N"/>
    <property type="match status" value="2"/>
</dbReference>
<evidence type="ECO:0000256" key="6">
    <source>
        <dbReference type="SAM" id="MobiDB-lite"/>
    </source>
</evidence>
<dbReference type="OrthoDB" id="2104337at2759"/>
<feature type="compositionally biased region" description="Polar residues" evidence="6">
    <location>
        <begin position="56"/>
        <end position="65"/>
    </location>
</feature>
<proteinExistence type="inferred from homology"/>
<evidence type="ECO:0000259" key="9">
    <source>
        <dbReference type="Pfam" id="PF25752"/>
    </source>
</evidence>
<dbReference type="GO" id="GO:0060271">
    <property type="term" value="P:cilium assembly"/>
    <property type="evidence" value="ECO:0000318"/>
    <property type="project" value="GO_Central"/>
</dbReference>
<feature type="compositionally biased region" description="Basic and acidic residues" evidence="6">
    <location>
        <begin position="29"/>
        <end position="41"/>
    </location>
</feature>
<evidence type="ECO:0000259" key="8">
    <source>
        <dbReference type="Pfam" id="PF07773"/>
    </source>
</evidence>
<reference evidence="11" key="1">
    <citation type="submission" date="2025-08" db="UniProtKB">
        <authorList>
            <consortium name="RefSeq"/>
        </authorList>
    </citation>
    <scope>IDENTIFICATION</scope>
    <source>
        <strain evidence="11">J_2021</strain>
        <tissue evidence="11">Erythrocytes</tissue>
    </source>
</reference>
<dbReference type="AGR" id="Xenbase:XB-GENE-5886900"/>
<dbReference type="GO" id="GO:1904491">
    <property type="term" value="P:protein localization to ciliary transition zone"/>
    <property type="evidence" value="ECO:0000318"/>
    <property type="project" value="GO_Central"/>
</dbReference>
<protein>
    <submittedName>
        <fullName evidence="11">Tectonic-1</fullName>
    </submittedName>
</protein>
<keyword evidence="5" id="KW-0325">Glycoprotein</keyword>
<evidence type="ECO:0000256" key="4">
    <source>
        <dbReference type="ARBA" id="ARBA00022794"/>
    </source>
</evidence>
<dbReference type="GO" id="GO:0036038">
    <property type="term" value="C:MKS complex"/>
    <property type="evidence" value="ECO:0000318"/>
    <property type="project" value="GO_Central"/>
</dbReference>
<dbReference type="CTD" id="100037149"/>
<dbReference type="RefSeq" id="XP_018118908.1">
    <property type="nucleotide sequence ID" value="XM_018263419.2"/>
</dbReference>
<feature type="domain" description="Tectonic-1-3" evidence="8">
    <location>
        <begin position="480"/>
        <end position="660"/>
    </location>
</feature>
<keyword evidence="10" id="KW-1185">Reference proteome</keyword>
<gene>
    <name evidence="11 12" type="primary">tctn1.L</name>
</gene>